<dbReference type="GeneID" id="24851515"/>
<protein>
    <recommendedName>
        <fullName evidence="1">PPC domain-containing protein</fullName>
    </recommendedName>
</protein>
<dbReference type="AlphaFoldDB" id="A0A0E3PYM3"/>
<proteinExistence type="predicted"/>
<evidence type="ECO:0000313" key="2">
    <source>
        <dbReference type="EMBL" id="AKB40792.1"/>
    </source>
</evidence>
<dbReference type="SUPFAM" id="SSF117856">
    <property type="entry name" value="AF0104/ALDC/Ptd012-like"/>
    <property type="match status" value="1"/>
</dbReference>
<accession>A0A0E3PYM3</accession>
<dbReference type="PANTHER" id="PTHR34988">
    <property type="entry name" value="PROTEIN, PUTATIVE-RELATED"/>
    <property type="match status" value="1"/>
</dbReference>
<dbReference type="Proteomes" id="UP000033058">
    <property type="component" value="Chromosome"/>
</dbReference>
<name>A0A0E3PYM3_METMZ</name>
<dbReference type="EMBL" id="CP009509">
    <property type="protein sequence ID" value="AKB40792.1"/>
    <property type="molecule type" value="Genomic_DNA"/>
</dbReference>
<dbReference type="HOGENOM" id="CLU_114051_1_0_2"/>
<dbReference type="PANTHER" id="PTHR34988:SF1">
    <property type="entry name" value="DNA-BINDING PROTEIN"/>
    <property type="match status" value="1"/>
</dbReference>
<organism evidence="2 3">
    <name type="scientific">Methanosarcina mazei WWM610</name>
    <dbReference type="NCBI Taxonomy" id="1434117"/>
    <lineage>
        <taxon>Archaea</taxon>
        <taxon>Methanobacteriati</taxon>
        <taxon>Methanobacteriota</taxon>
        <taxon>Stenosarchaea group</taxon>
        <taxon>Methanomicrobia</taxon>
        <taxon>Methanosarcinales</taxon>
        <taxon>Methanosarcinaceae</taxon>
        <taxon>Methanosarcina</taxon>
    </lineage>
</organism>
<gene>
    <name evidence="2" type="ORF">MSMAW_1801</name>
</gene>
<feature type="domain" description="PPC" evidence="1">
    <location>
        <begin position="6"/>
        <end position="145"/>
    </location>
</feature>
<evidence type="ECO:0000313" key="3">
    <source>
        <dbReference type="Proteomes" id="UP000033058"/>
    </source>
</evidence>
<sequence length="151" mass="16775">MEYAKGRIGRVFTVRIDHGDDLILELIKLAELEKIESAVFMLLGALKEGKLVAGPKENIRPPEPVWTGFSDAREILGIGDIFQEDGEPKIHLHAGTARGDDIKLGCLRGESEVFMVVEVFIFELEGISARRIMDPEQGFAPVSFIQIPDNE</sequence>
<dbReference type="RefSeq" id="WP_015412837.1">
    <property type="nucleotide sequence ID" value="NZ_CP009509.1"/>
</dbReference>
<reference evidence="2 3" key="1">
    <citation type="submission" date="2014-07" db="EMBL/GenBank/DDBJ databases">
        <title>Methanogenic archaea and the global carbon cycle.</title>
        <authorList>
            <person name="Henriksen J.R."/>
            <person name="Luke J."/>
            <person name="Reinhart S."/>
            <person name="Benedict M.N."/>
            <person name="Youngblut N.D."/>
            <person name="Metcalf M.E."/>
            <person name="Whitaker R.J."/>
            <person name="Metcalf W.W."/>
        </authorList>
    </citation>
    <scope>NUCLEOTIDE SEQUENCE [LARGE SCALE GENOMIC DNA]</scope>
    <source>
        <strain evidence="2 3">WWM610</strain>
    </source>
</reference>
<dbReference type="Gene3D" id="3.30.1330.80">
    <property type="entry name" value="Hypothetical protein, similar to alpha- acetolactate decarboxylase, domain 2"/>
    <property type="match status" value="1"/>
</dbReference>
<dbReference type="PATRIC" id="fig|1434117.4.peg.2293"/>
<dbReference type="Pfam" id="PF03479">
    <property type="entry name" value="PCC"/>
    <property type="match status" value="1"/>
</dbReference>
<dbReference type="PROSITE" id="PS51742">
    <property type="entry name" value="PPC"/>
    <property type="match status" value="1"/>
</dbReference>
<dbReference type="InterPro" id="IPR005175">
    <property type="entry name" value="PPC_dom"/>
</dbReference>
<dbReference type="CDD" id="cd11378">
    <property type="entry name" value="DUF296"/>
    <property type="match status" value="1"/>
</dbReference>
<evidence type="ECO:0000259" key="1">
    <source>
        <dbReference type="PROSITE" id="PS51742"/>
    </source>
</evidence>